<dbReference type="Gene3D" id="3.40.30.120">
    <property type="match status" value="1"/>
</dbReference>
<dbReference type="InterPro" id="IPR050641">
    <property type="entry name" value="RIFMO-like"/>
</dbReference>
<accession>A0A5Q2TP07</accession>
<evidence type="ECO:0000313" key="6">
    <source>
        <dbReference type="Proteomes" id="UP000339690"/>
    </source>
</evidence>
<dbReference type="Proteomes" id="UP000339690">
    <property type="component" value="Chromosome"/>
</dbReference>
<organism evidence="5 6">
    <name type="scientific">Gracilibacillus salitolerans</name>
    <dbReference type="NCBI Taxonomy" id="2663022"/>
    <lineage>
        <taxon>Bacteria</taxon>
        <taxon>Bacillati</taxon>
        <taxon>Bacillota</taxon>
        <taxon>Bacilli</taxon>
        <taxon>Bacillales</taxon>
        <taxon>Bacillaceae</taxon>
        <taxon>Gracilibacillus</taxon>
    </lineage>
</organism>
<keyword evidence="3" id="KW-0274">FAD</keyword>
<gene>
    <name evidence="5" type="ORF">GI584_22830</name>
</gene>
<dbReference type="Gene3D" id="3.50.50.60">
    <property type="entry name" value="FAD/NAD(P)-binding domain"/>
    <property type="match status" value="1"/>
</dbReference>
<evidence type="ECO:0000256" key="1">
    <source>
        <dbReference type="ARBA" id="ARBA00001974"/>
    </source>
</evidence>
<dbReference type="AlphaFoldDB" id="A0A5Q2TP07"/>
<reference evidence="5 6" key="1">
    <citation type="submission" date="2019-11" db="EMBL/GenBank/DDBJ databases">
        <title>Gracilibacillus salitolerans sp. nov., a moderate halophile isolated from a saline soil in northwest China.</title>
        <authorList>
            <person name="Gan L."/>
        </authorList>
    </citation>
    <scope>NUCLEOTIDE SEQUENCE [LARGE SCALE GENOMIC DNA]</scope>
    <source>
        <strain evidence="5 6">SCU50</strain>
    </source>
</reference>
<evidence type="ECO:0000256" key="3">
    <source>
        <dbReference type="ARBA" id="ARBA00022827"/>
    </source>
</evidence>
<dbReference type="RefSeq" id="WP_153792744.1">
    <property type="nucleotide sequence ID" value="NZ_CP045915.1"/>
</dbReference>
<dbReference type="Pfam" id="PF01494">
    <property type="entry name" value="FAD_binding_3"/>
    <property type="match status" value="1"/>
</dbReference>
<evidence type="ECO:0000256" key="2">
    <source>
        <dbReference type="ARBA" id="ARBA00022630"/>
    </source>
</evidence>
<evidence type="ECO:0000313" key="5">
    <source>
        <dbReference type="EMBL" id="QGH36714.1"/>
    </source>
</evidence>
<sequence length="545" mass="61786">MKKVKTDVVIVGAGPTGLMAANQLNRYKIDYVCLEKQTHRSSFSKAMGIHARSMEMFDLSGFVEEFVARGYPGEGAKMYIGGEKESILGLYQIESRFPYMLVIPQTETEEILETNLEMNEGIVNRGEEVTALTVHDKGVNVTVNNDGEILEYDAEYVLACDGAHSKVRELMETGFVGEAEGKTFFLGDIQTSNLDPSMITGYINTRGATVFFPYADGKFRVVGLDLSIQGRPHKDELTLHELQQRVNYVTSTSIEIDSANWLTYFGTAHKQVENYQKDRVFFVGDAAHIHNPLGGQGMNLGLQDATNICWKLMTVLKGCADQAILRTYDQERRPIAKNIIQQTSRLLQFISLEGTRGKLRNNISRWLLSNSHLQHNIAETLSHIKYDYHATSSSQKLVDNKLPKKFIQPGARTPDVKFLLEETPDKRLYHLLRLYPFVCFVYMERQTEDIIAYVNSLVEELCTVYGDLITTFLVVKGGVPLIEGGKFKIIHDVFREVENKLTMNHGHTMLIRPDAHVAFHTSESDPLETIKRMNIFFKVKHQRGR</sequence>
<dbReference type="PANTHER" id="PTHR43004">
    <property type="entry name" value="TRK SYSTEM POTASSIUM UPTAKE PROTEIN"/>
    <property type="match status" value="1"/>
</dbReference>
<name>A0A5Q2TP07_9BACI</name>
<dbReference type="PANTHER" id="PTHR43004:SF19">
    <property type="entry name" value="BINDING MONOOXYGENASE, PUTATIVE (JCVI)-RELATED"/>
    <property type="match status" value="1"/>
</dbReference>
<keyword evidence="6" id="KW-1185">Reference proteome</keyword>
<evidence type="ECO:0000259" key="4">
    <source>
        <dbReference type="Pfam" id="PF01494"/>
    </source>
</evidence>
<feature type="domain" description="FAD-binding" evidence="4">
    <location>
        <begin position="5"/>
        <end position="343"/>
    </location>
</feature>
<comment type="cofactor">
    <cofactor evidence="1">
        <name>FAD</name>
        <dbReference type="ChEBI" id="CHEBI:57692"/>
    </cofactor>
</comment>
<protein>
    <recommendedName>
        <fullName evidence="4">FAD-binding domain-containing protein</fullName>
    </recommendedName>
</protein>
<dbReference type="GO" id="GO:0071949">
    <property type="term" value="F:FAD binding"/>
    <property type="evidence" value="ECO:0007669"/>
    <property type="project" value="InterPro"/>
</dbReference>
<dbReference type="InterPro" id="IPR036188">
    <property type="entry name" value="FAD/NAD-bd_sf"/>
</dbReference>
<keyword evidence="2" id="KW-0285">Flavoprotein</keyword>
<dbReference type="EMBL" id="CP045915">
    <property type="protein sequence ID" value="QGH36714.1"/>
    <property type="molecule type" value="Genomic_DNA"/>
</dbReference>
<dbReference type="GO" id="GO:0016709">
    <property type="term" value="F:oxidoreductase activity, acting on paired donors, with incorporation or reduction of molecular oxygen, NAD(P)H as one donor, and incorporation of one atom of oxygen"/>
    <property type="evidence" value="ECO:0007669"/>
    <property type="project" value="UniProtKB-ARBA"/>
</dbReference>
<dbReference type="InterPro" id="IPR002938">
    <property type="entry name" value="FAD-bd"/>
</dbReference>
<dbReference type="PRINTS" id="PR00420">
    <property type="entry name" value="RNGMNOXGNASE"/>
</dbReference>
<dbReference type="SUPFAM" id="SSF51905">
    <property type="entry name" value="FAD/NAD(P)-binding domain"/>
    <property type="match status" value="1"/>
</dbReference>
<proteinExistence type="predicted"/>
<dbReference type="Gene3D" id="3.30.70.2450">
    <property type="match status" value="1"/>
</dbReference>
<dbReference type="KEGG" id="grc:GI584_22830"/>